<dbReference type="InterPro" id="IPR012946">
    <property type="entry name" value="X8"/>
</dbReference>
<evidence type="ECO:0000313" key="10">
    <source>
        <dbReference type="Proteomes" id="UP000554482"/>
    </source>
</evidence>
<feature type="repeat" description="PPR" evidence="7">
    <location>
        <begin position="456"/>
        <end position="490"/>
    </location>
</feature>
<dbReference type="Pfam" id="PF20431">
    <property type="entry name" value="E_motif"/>
    <property type="match status" value="1"/>
</dbReference>
<dbReference type="InterPro" id="IPR011990">
    <property type="entry name" value="TPR-like_helical_dom_sf"/>
</dbReference>
<feature type="repeat" description="PPR" evidence="7">
    <location>
        <begin position="354"/>
        <end position="389"/>
    </location>
</feature>
<keyword evidence="2" id="KW-0150">Chloroplast</keyword>
<dbReference type="Gene3D" id="1.25.40.10">
    <property type="entry name" value="Tetratricopeptide repeat domain"/>
    <property type="match status" value="6"/>
</dbReference>
<dbReference type="EMBL" id="JABWDY010039541">
    <property type="protein sequence ID" value="KAF5178828.1"/>
    <property type="molecule type" value="Genomic_DNA"/>
</dbReference>
<dbReference type="OrthoDB" id="756178at2759"/>
<evidence type="ECO:0000256" key="6">
    <source>
        <dbReference type="ARBA" id="ARBA00022946"/>
    </source>
</evidence>
<dbReference type="FunFam" id="1.25.40.10:FF:000573">
    <property type="entry name" value="Pentatricopeptide repeat-containing protein mitochondrial"/>
    <property type="match status" value="1"/>
</dbReference>
<evidence type="ECO:0000259" key="8">
    <source>
        <dbReference type="SMART" id="SM00768"/>
    </source>
</evidence>
<keyword evidence="10" id="KW-1185">Reference proteome</keyword>
<dbReference type="PROSITE" id="PS51375">
    <property type="entry name" value="PPR"/>
    <property type="match status" value="5"/>
</dbReference>
<dbReference type="PANTHER" id="PTHR47926">
    <property type="entry name" value="PENTATRICOPEPTIDE REPEAT-CONTAINING PROTEIN"/>
    <property type="match status" value="1"/>
</dbReference>
<evidence type="ECO:0000256" key="7">
    <source>
        <dbReference type="PROSITE-ProRule" id="PRU00708"/>
    </source>
</evidence>
<protein>
    <submittedName>
        <fullName evidence="9">Pentatricopeptide repeat-containing protein</fullName>
    </submittedName>
</protein>
<dbReference type="Pfam" id="PF01535">
    <property type="entry name" value="PPR"/>
    <property type="match status" value="3"/>
</dbReference>
<evidence type="ECO:0000256" key="4">
    <source>
        <dbReference type="ARBA" id="ARBA00022729"/>
    </source>
</evidence>
<dbReference type="InterPro" id="IPR046848">
    <property type="entry name" value="E_motif"/>
</dbReference>
<organism evidence="9 10">
    <name type="scientific">Thalictrum thalictroides</name>
    <name type="common">Rue-anemone</name>
    <name type="synonym">Anemone thalictroides</name>
    <dbReference type="NCBI Taxonomy" id="46969"/>
    <lineage>
        <taxon>Eukaryota</taxon>
        <taxon>Viridiplantae</taxon>
        <taxon>Streptophyta</taxon>
        <taxon>Embryophyta</taxon>
        <taxon>Tracheophyta</taxon>
        <taxon>Spermatophyta</taxon>
        <taxon>Magnoliopsida</taxon>
        <taxon>Ranunculales</taxon>
        <taxon>Ranunculaceae</taxon>
        <taxon>Thalictroideae</taxon>
        <taxon>Thalictrum</taxon>
    </lineage>
</organism>
<evidence type="ECO:0000256" key="2">
    <source>
        <dbReference type="ARBA" id="ARBA00022528"/>
    </source>
</evidence>
<dbReference type="InterPro" id="IPR046960">
    <property type="entry name" value="PPR_At4g14850-like_plant"/>
</dbReference>
<keyword evidence="5" id="KW-0677">Repeat</keyword>
<dbReference type="NCBIfam" id="TIGR00756">
    <property type="entry name" value="PPR"/>
    <property type="match status" value="4"/>
</dbReference>
<name>A0A7J6V2A4_THATH</name>
<dbReference type="PANTHER" id="PTHR47926:SF452">
    <property type="entry name" value="PENTATRICOPEPTIDE REPEAT-CONTAINING PROTEIN"/>
    <property type="match status" value="1"/>
</dbReference>
<dbReference type="FunFam" id="1.25.40.10:FF:000496">
    <property type="entry name" value="Pentatricopeptide repeat-containing protein chloroplastic"/>
    <property type="match status" value="1"/>
</dbReference>
<dbReference type="GO" id="GO:0009507">
    <property type="term" value="C:chloroplast"/>
    <property type="evidence" value="ECO:0007669"/>
    <property type="project" value="UniProtKB-SubCell"/>
</dbReference>
<dbReference type="AlphaFoldDB" id="A0A7J6V2A4"/>
<gene>
    <name evidence="9" type="ORF">FRX31_031584</name>
</gene>
<proteinExistence type="predicted"/>
<feature type="repeat" description="PPR" evidence="7">
    <location>
        <begin position="558"/>
        <end position="592"/>
    </location>
</feature>
<keyword evidence="6" id="KW-0809">Transit peptide</keyword>
<feature type="domain" description="X8" evidence="8">
    <location>
        <begin position="42"/>
        <end position="122"/>
    </location>
</feature>
<dbReference type="GO" id="GO:0009451">
    <property type="term" value="P:RNA modification"/>
    <property type="evidence" value="ECO:0007669"/>
    <property type="project" value="InterPro"/>
</dbReference>
<evidence type="ECO:0000256" key="5">
    <source>
        <dbReference type="ARBA" id="ARBA00022737"/>
    </source>
</evidence>
<evidence type="ECO:0000256" key="3">
    <source>
        <dbReference type="ARBA" id="ARBA00022640"/>
    </source>
</evidence>
<keyword evidence="3" id="KW-0934">Plastid</keyword>
<comment type="subcellular location">
    <subcellularLocation>
        <location evidence="1">Plastid</location>
        <location evidence="1">Chloroplast</location>
    </subcellularLocation>
</comment>
<dbReference type="InterPro" id="IPR002885">
    <property type="entry name" value="PPR_rpt"/>
</dbReference>
<accession>A0A7J6V2A4</accession>
<dbReference type="SMART" id="SM00768">
    <property type="entry name" value="X8"/>
    <property type="match status" value="1"/>
</dbReference>
<comment type="caution">
    <text evidence="9">The sequence shown here is derived from an EMBL/GenBank/DDBJ whole genome shotgun (WGS) entry which is preliminary data.</text>
</comment>
<dbReference type="GO" id="GO:0003729">
    <property type="term" value="F:mRNA binding"/>
    <property type="evidence" value="ECO:0007669"/>
    <property type="project" value="UniProtKB-ARBA"/>
</dbReference>
<evidence type="ECO:0000313" key="9">
    <source>
        <dbReference type="EMBL" id="KAF5178828.1"/>
    </source>
</evidence>
<reference evidence="9 10" key="1">
    <citation type="submission" date="2020-06" db="EMBL/GenBank/DDBJ databases">
        <title>Transcriptomic and genomic resources for Thalictrum thalictroides and T. hernandezii: Facilitating candidate gene discovery in an emerging model plant lineage.</title>
        <authorList>
            <person name="Arias T."/>
            <person name="Riano-Pachon D.M."/>
            <person name="Di Stilio V.S."/>
        </authorList>
    </citation>
    <scope>NUCLEOTIDE SEQUENCE [LARGE SCALE GENOMIC DNA]</scope>
    <source>
        <strain evidence="10">cv. WT478/WT964</strain>
        <tissue evidence="9">Leaves</tissue>
    </source>
</reference>
<feature type="repeat" description="PPR" evidence="7">
    <location>
        <begin position="659"/>
        <end position="693"/>
    </location>
</feature>
<keyword evidence="4" id="KW-0732">Signal</keyword>
<feature type="repeat" description="PPR" evidence="7">
    <location>
        <begin position="251"/>
        <end position="285"/>
    </location>
</feature>
<evidence type="ECO:0000256" key="1">
    <source>
        <dbReference type="ARBA" id="ARBA00004229"/>
    </source>
</evidence>
<dbReference type="Pfam" id="PF13041">
    <property type="entry name" value="PPR_2"/>
    <property type="match status" value="4"/>
</dbReference>
<sequence length="886" mass="98302">MTTTLALSDTNLSKTHPNLKTISNQAADNVNAGETSDGLEHIWCVAKNNAQDADLQAAIDWACGHGGVDCHGDCKLQFSTLVVARGNFTGNSRNSAEIVSKWNQATIAIIFILTTRIPKCPSSVHIQHKGPRVLTAPLNLLSDAIIRGTVFNNLLLLCLVLVAVLCLWQNSKVPDLYSHTSRCNVKARSAARKYISSVFCHISIQTQQNDELRIINIILLSQSTSNKPSTTRSLDDIDLVQKVFDTMRKRNVVAWNTIIAWYVKTKRFVKALRHFILMLEIGIRPTVVSFVHVFPAVATIGDIKNSYILYALLLKLGSEYGNDMFALSSAIFMYSELRDMDAARKVFDRSSERNIEVWNSMIGGYAQNDCFDEALHLFLEVLKLNHIAPDTVTFVASLTAVSQSQRHGIGEQIHAYVVKNSMECQVIISNALISMYSKCNFVEIGFKVFNKMGERDLVSWNTMVSAFVQNGFDDEALMLVYDMKKQGLSIDSITATALLSAASNLRNADLGKQTHAYLVRYGIRFEGMDSYVIDMYSKSGLIDSAERLFQLSCVHTRDHVTWNAMIAGYTQNGKIEQAFTVFCEMLKQNKTPNAVTLASILPACIPLGGINLGKQIHAFAIRHSVDHNVFVGTALIDMYSKCASIGYAEKIFNSLHEKNSITYTTMILGYGQHGMGEKALSMFQSMSESDMNPDAITFVAVLSACSYSALVDEGFQIFESMQTLYGVSPTTEHYCCVVDMLGRAGMVVEAYEFVKQLDEKGNIAGIWGSLLSACRIHGKSELGKIVADKLFELKTENDVTGYHVLLSNIYAGKEMWDSADRVRKDMREKGLRKDIGCSWIEIGGAVNCFMSRDQNHPQCDAIYAKLDDLTSSICASSKNINEIISF</sequence>
<dbReference type="Proteomes" id="UP000554482">
    <property type="component" value="Unassembled WGS sequence"/>
</dbReference>